<dbReference type="InterPro" id="IPR023415">
    <property type="entry name" value="LDLR_class-A_CS"/>
</dbReference>
<feature type="disulfide bond" evidence="2">
    <location>
        <begin position="153"/>
        <end position="168"/>
    </location>
</feature>
<dbReference type="PROSITE" id="PS01209">
    <property type="entry name" value="LDLRA_1"/>
    <property type="match status" value="1"/>
</dbReference>
<dbReference type="PANTHER" id="PTHR10559">
    <property type="entry name" value="TRANSCOBALAMIN-1/GASTRIC INTRINSIC FACTOR"/>
    <property type="match status" value="1"/>
</dbReference>
<dbReference type="PROSITE" id="PS50068">
    <property type="entry name" value="LDLRA_2"/>
    <property type="match status" value="1"/>
</dbReference>
<dbReference type="InterPro" id="IPR002172">
    <property type="entry name" value="LDrepeatLR_classA_rpt"/>
</dbReference>
<keyword evidence="3" id="KW-0732">Signal</keyword>
<comment type="caution">
    <text evidence="2">Lacks conserved residue(s) required for the propagation of feature annotation.</text>
</comment>
<evidence type="ECO:0000313" key="4">
    <source>
        <dbReference type="EMBL" id="GBN31944.1"/>
    </source>
</evidence>
<evidence type="ECO:0000313" key="5">
    <source>
        <dbReference type="Proteomes" id="UP000499080"/>
    </source>
</evidence>
<feature type="signal peptide" evidence="3">
    <location>
        <begin position="1"/>
        <end position="23"/>
    </location>
</feature>
<name>A0A4Y2MZY9_ARAVE</name>
<dbReference type="InterPro" id="IPR036055">
    <property type="entry name" value="LDL_receptor-like_sf"/>
</dbReference>
<dbReference type="InterPro" id="IPR051588">
    <property type="entry name" value="Cobalamin_Transport"/>
</dbReference>
<dbReference type="OrthoDB" id="6343110at2759"/>
<evidence type="ECO:0000256" key="1">
    <source>
        <dbReference type="ARBA" id="ARBA00023157"/>
    </source>
</evidence>
<sequence length="331" mass="37113">MNPATYSISILLILACKMYVASSSGCTRLTGTSGTITNEKRAASYSRCWSITVPKQSRALINMESFSTDVYCESTDVEVSSNNENEYHILCPDTPWEPIILNDDFTVTHRIENSVQFATSRISLKYKIESLLCSQEDTYKCSDGTCLLQSQVCDGTEQCSDGADEQECGNRTIVVHDLISNRISAIKWLKNKWSSASGWQENTHRGITALFLASERNIPSIEKKLMVKQLEVQTLVYLLRKETDRMTANQLSMFVNSLTVSCQNPRNFYGHDLVKLLRNEVEHSSTITRPVAYLALCNAGETLPINATNDLISMLKTKAEYSFLLGKSHPE</sequence>
<dbReference type="GO" id="GO:0005615">
    <property type="term" value="C:extracellular space"/>
    <property type="evidence" value="ECO:0007669"/>
    <property type="project" value="TreeGrafter"/>
</dbReference>
<dbReference type="SUPFAM" id="SSF57424">
    <property type="entry name" value="LDL receptor-like module"/>
    <property type="match status" value="1"/>
</dbReference>
<accession>A0A4Y2MZY9</accession>
<dbReference type="EMBL" id="BGPR01008161">
    <property type="protein sequence ID" value="GBN31944.1"/>
    <property type="molecule type" value="Genomic_DNA"/>
</dbReference>
<reference evidence="4 5" key="1">
    <citation type="journal article" date="2019" name="Sci. Rep.">
        <title>Orb-weaving spider Araneus ventricosus genome elucidates the spidroin gene catalogue.</title>
        <authorList>
            <person name="Kono N."/>
            <person name="Nakamura H."/>
            <person name="Ohtoshi R."/>
            <person name="Moran D.A.P."/>
            <person name="Shinohara A."/>
            <person name="Yoshida Y."/>
            <person name="Fujiwara M."/>
            <person name="Mori M."/>
            <person name="Tomita M."/>
            <person name="Arakawa K."/>
        </authorList>
    </citation>
    <scope>NUCLEOTIDE SEQUENCE [LARGE SCALE GENOMIC DNA]</scope>
</reference>
<gene>
    <name evidence="4" type="ORF">AVEN_129904_1</name>
</gene>
<dbReference type="AlphaFoldDB" id="A0A4Y2MZY9"/>
<feature type="disulfide bond" evidence="2">
    <location>
        <begin position="141"/>
        <end position="159"/>
    </location>
</feature>
<dbReference type="Gene3D" id="4.10.400.10">
    <property type="entry name" value="Low-density Lipoprotein Receptor"/>
    <property type="match status" value="1"/>
</dbReference>
<keyword evidence="5" id="KW-1185">Reference proteome</keyword>
<dbReference type="Proteomes" id="UP000499080">
    <property type="component" value="Unassembled WGS sequence"/>
</dbReference>
<feature type="chain" id="PRO_5021289694" description="Vitellogenin domain-containing protein" evidence="3">
    <location>
        <begin position="24"/>
        <end position="331"/>
    </location>
</feature>
<evidence type="ECO:0000256" key="2">
    <source>
        <dbReference type="PROSITE-ProRule" id="PRU00124"/>
    </source>
</evidence>
<dbReference type="Gene3D" id="1.50.10.20">
    <property type="match status" value="1"/>
</dbReference>
<protein>
    <recommendedName>
        <fullName evidence="6">Vitellogenin domain-containing protein</fullName>
    </recommendedName>
</protein>
<evidence type="ECO:0008006" key="6">
    <source>
        <dbReference type="Google" id="ProtNLM"/>
    </source>
</evidence>
<keyword evidence="1 2" id="KW-1015">Disulfide bond</keyword>
<dbReference type="CDD" id="cd00112">
    <property type="entry name" value="LDLa"/>
    <property type="match status" value="1"/>
</dbReference>
<dbReference type="PANTHER" id="PTHR10559:SF18">
    <property type="entry name" value="TRANSCOBALAMIN II"/>
    <property type="match status" value="1"/>
</dbReference>
<dbReference type="GO" id="GO:0015889">
    <property type="term" value="P:cobalamin transport"/>
    <property type="evidence" value="ECO:0007669"/>
    <property type="project" value="TreeGrafter"/>
</dbReference>
<dbReference type="SUPFAM" id="SSF49854">
    <property type="entry name" value="Spermadhesin, CUB domain"/>
    <property type="match status" value="1"/>
</dbReference>
<comment type="caution">
    <text evidence="4">The sequence shown here is derived from an EMBL/GenBank/DDBJ whole genome shotgun (WGS) entry which is preliminary data.</text>
</comment>
<organism evidence="4 5">
    <name type="scientific">Araneus ventricosus</name>
    <name type="common">Orbweaver spider</name>
    <name type="synonym">Epeira ventricosa</name>
    <dbReference type="NCBI Taxonomy" id="182803"/>
    <lineage>
        <taxon>Eukaryota</taxon>
        <taxon>Metazoa</taxon>
        <taxon>Ecdysozoa</taxon>
        <taxon>Arthropoda</taxon>
        <taxon>Chelicerata</taxon>
        <taxon>Arachnida</taxon>
        <taxon>Araneae</taxon>
        <taxon>Araneomorphae</taxon>
        <taxon>Entelegynae</taxon>
        <taxon>Araneoidea</taxon>
        <taxon>Araneidae</taxon>
        <taxon>Araneus</taxon>
    </lineage>
</organism>
<dbReference type="SMART" id="SM00192">
    <property type="entry name" value="LDLa"/>
    <property type="match status" value="1"/>
</dbReference>
<dbReference type="InterPro" id="IPR035914">
    <property type="entry name" value="Sperma_CUB_dom_sf"/>
</dbReference>
<dbReference type="GO" id="GO:0031419">
    <property type="term" value="F:cobalamin binding"/>
    <property type="evidence" value="ECO:0007669"/>
    <property type="project" value="TreeGrafter"/>
</dbReference>
<evidence type="ECO:0000256" key="3">
    <source>
        <dbReference type="SAM" id="SignalP"/>
    </source>
</evidence>
<dbReference type="Pfam" id="PF00057">
    <property type="entry name" value="Ldl_recept_a"/>
    <property type="match status" value="1"/>
</dbReference>
<proteinExistence type="predicted"/>